<keyword evidence="4" id="KW-0349">Heme</keyword>
<evidence type="ECO:0000256" key="2">
    <source>
        <dbReference type="ARBA" id="ARBA00022723"/>
    </source>
</evidence>
<dbReference type="InterPro" id="IPR017972">
    <property type="entry name" value="Cyt_P450_CS"/>
</dbReference>
<sequence>MLLHFGSNPLVIVSSTESASEILKNHDLVFSSRPKLSVSEKLLYNLKSVAAAPYGEYWRKIRSICVLQLRSNKRVQSFRVMREEEAAFLMEKIQQISSSSLPVNLSEMFSSPAKRCDMQGSLWEEISKALEFIPFGADRRGCPGMSFAMAIVELTLANLLKNFEWSLPGGAKGEDLDLAESIGIATRRNNLITVAKPISL</sequence>
<keyword evidence="4" id="KW-0503">Monooxygenase</keyword>
<gene>
    <name evidence="5" type="ORF">GH714_043351</name>
</gene>
<keyword evidence="2 4" id="KW-0479">Metal-binding</keyword>
<evidence type="ECO:0008006" key="7">
    <source>
        <dbReference type="Google" id="ProtNLM"/>
    </source>
</evidence>
<dbReference type="SUPFAM" id="SSF48264">
    <property type="entry name" value="Cytochrome P450"/>
    <property type="match status" value="2"/>
</dbReference>
<dbReference type="PANTHER" id="PTHR47955:SF15">
    <property type="entry name" value="CYTOCHROME P450 71A2-LIKE"/>
    <property type="match status" value="1"/>
</dbReference>
<protein>
    <recommendedName>
        <fullName evidence="7">Cytochrome P450</fullName>
    </recommendedName>
</protein>
<proteinExistence type="inferred from homology"/>
<comment type="similarity">
    <text evidence="1 4">Belongs to the cytochrome P450 family.</text>
</comment>
<keyword evidence="3 4" id="KW-0408">Iron</keyword>
<dbReference type="EMBL" id="JAAGAX010000042">
    <property type="protein sequence ID" value="KAF2282867.1"/>
    <property type="molecule type" value="Genomic_DNA"/>
</dbReference>
<dbReference type="AlphaFoldDB" id="A0A6A6K2K4"/>
<dbReference type="GO" id="GO:0020037">
    <property type="term" value="F:heme binding"/>
    <property type="evidence" value="ECO:0007669"/>
    <property type="project" value="InterPro"/>
</dbReference>
<evidence type="ECO:0000313" key="5">
    <source>
        <dbReference type="EMBL" id="KAF2282867.1"/>
    </source>
</evidence>
<dbReference type="Proteomes" id="UP000467840">
    <property type="component" value="Unassembled WGS sequence"/>
</dbReference>
<keyword evidence="6" id="KW-1185">Reference proteome</keyword>
<dbReference type="Pfam" id="PF00067">
    <property type="entry name" value="p450"/>
    <property type="match status" value="2"/>
</dbReference>
<accession>A0A6A6K2K4</accession>
<evidence type="ECO:0000256" key="4">
    <source>
        <dbReference type="RuleBase" id="RU000461"/>
    </source>
</evidence>
<evidence type="ECO:0000256" key="1">
    <source>
        <dbReference type="ARBA" id="ARBA00010617"/>
    </source>
</evidence>
<dbReference type="Gene3D" id="1.10.630.10">
    <property type="entry name" value="Cytochrome P450"/>
    <property type="match status" value="2"/>
</dbReference>
<dbReference type="GO" id="GO:0016705">
    <property type="term" value="F:oxidoreductase activity, acting on paired donors, with incorporation or reduction of molecular oxygen"/>
    <property type="evidence" value="ECO:0007669"/>
    <property type="project" value="InterPro"/>
</dbReference>
<keyword evidence="4" id="KW-0560">Oxidoreductase</keyword>
<reference evidence="5 6" key="1">
    <citation type="journal article" date="2020" name="Mol. Plant">
        <title>The Chromosome-Based Rubber Tree Genome Provides New Insights into Spurge Genome Evolution and Rubber Biosynthesis.</title>
        <authorList>
            <person name="Liu J."/>
            <person name="Shi C."/>
            <person name="Shi C.C."/>
            <person name="Li W."/>
            <person name="Zhang Q.J."/>
            <person name="Zhang Y."/>
            <person name="Li K."/>
            <person name="Lu H.F."/>
            <person name="Shi C."/>
            <person name="Zhu S.T."/>
            <person name="Xiao Z.Y."/>
            <person name="Nan H."/>
            <person name="Yue Y."/>
            <person name="Zhu X.G."/>
            <person name="Wu Y."/>
            <person name="Hong X.N."/>
            <person name="Fan G.Y."/>
            <person name="Tong Y."/>
            <person name="Zhang D."/>
            <person name="Mao C.L."/>
            <person name="Liu Y.L."/>
            <person name="Hao S.J."/>
            <person name="Liu W.Q."/>
            <person name="Lv M.Q."/>
            <person name="Zhang H.B."/>
            <person name="Liu Y."/>
            <person name="Hu-Tang G.R."/>
            <person name="Wang J.P."/>
            <person name="Wang J.H."/>
            <person name="Sun Y.H."/>
            <person name="Ni S.B."/>
            <person name="Chen W.B."/>
            <person name="Zhang X.C."/>
            <person name="Jiao Y.N."/>
            <person name="Eichler E.E."/>
            <person name="Li G.H."/>
            <person name="Liu X."/>
            <person name="Gao L.Z."/>
        </authorList>
    </citation>
    <scope>NUCLEOTIDE SEQUENCE [LARGE SCALE GENOMIC DNA]</scope>
    <source>
        <strain evidence="6">cv. GT1</strain>
        <tissue evidence="5">Leaf</tissue>
    </source>
</reference>
<evidence type="ECO:0000256" key="3">
    <source>
        <dbReference type="ARBA" id="ARBA00023004"/>
    </source>
</evidence>
<organism evidence="5 6">
    <name type="scientific">Hevea brasiliensis</name>
    <name type="common">Para rubber tree</name>
    <name type="synonym">Siphonia brasiliensis</name>
    <dbReference type="NCBI Taxonomy" id="3981"/>
    <lineage>
        <taxon>Eukaryota</taxon>
        <taxon>Viridiplantae</taxon>
        <taxon>Streptophyta</taxon>
        <taxon>Embryophyta</taxon>
        <taxon>Tracheophyta</taxon>
        <taxon>Spermatophyta</taxon>
        <taxon>Magnoliopsida</taxon>
        <taxon>eudicotyledons</taxon>
        <taxon>Gunneridae</taxon>
        <taxon>Pentapetalae</taxon>
        <taxon>rosids</taxon>
        <taxon>fabids</taxon>
        <taxon>Malpighiales</taxon>
        <taxon>Euphorbiaceae</taxon>
        <taxon>Crotonoideae</taxon>
        <taxon>Micrandreae</taxon>
        <taxon>Hevea</taxon>
    </lineage>
</organism>
<dbReference type="InterPro" id="IPR036396">
    <property type="entry name" value="Cyt_P450_sf"/>
</dbReference>
<dbReference type="InterPro" id="IPR001128">
    <property type="entry name" value="Cyt_P450"/>
</dbReference>
<comment type="caution">
    <text evidence="5">The sequence shown here is derived from an EMBL/GenBank/DDBJ whole genome shotgun (WGS) entry which is preliminary data.</text>
</comment>
<dbReference type="PROSITE" id="PS00086">
    <property type="entry name" value="CYTOCHROME_P450"/>
    <property type="match status" value="1"/>
</dbReference>
<name>A0A6A6K2K4_HEVBR</name>
<dbReference type="GO" id="GO:0004497">
    <property type="term" value="F:monooxygenase activity"/>
    <property type="evidence" value="ECO:0007669"/>
    <property type="project" value="UniProtKB-KW"/>
</dbReference>
<dbReference type="GO" id="GO:0005506">
    <property type="term" value="F:iron ion binding"/>
    <property type="evidence" value="ECO:0007669"/>
    <property type="project" value="InterPro"/>
</dbReference>
<dbReference type="PANTHER" id="PTHR47955">
    <property type="entry name" value="CYTOCHROME P450 FAMILY 71 PROTEIN"/>
    <property type="match status" value="1"/>
</dbReference>
<evidence type="ECO:0000313" key="6">
    <source>
        <dbReference type="Proteomes" id="UP000467840"/>
    </source>
</evidence>